<dbReference type="AlphaFoldDB" id="E6W2G2"/>
<dbReference type="eggNOG" id="COG1941">
    <property type="taxonomic scope" value="Bacteria"/>
</dbReference>
<dbReference type="InterPro" id="IPR037024">
    <property type="entry name" value="NiFe_Hase_small_N_sf"/>
</dbReference>
<dbReference type="PANTHER" id="PTHR42845:SF1">
    <property type="entry name" value="HYDROGENASE SMALL SUBUNIT"/>
    <property type="match status" value="1"/>
</dbReference>
<sequence length="261" mass="28194">MRPRTPVDPVRLFACSEDPAEAASLQLCRTTCLLQVSRAGLVSQASHSPDGLRGDRHKEEISLASSLLKTTLSETYEGGKDMNKKLRLATVWFGGCSGCHMSFLDLHEKLLDLAQHVEVVYSPLADTKEFPKGVDITIAEGAITNVENLELLEQVRQHTTTLVSLGDCAITGNVTSLRNFFPVSDLLNAVYHAGPGTAPHGSEAVKELPALLPKVLPIHQVVKVDGFIPGCPPEPQAIWQAMEALLSGKPVELGVEQRVFG</sequence>
<dbReference type="HOGENOM" id="CLU_093095_0_0_0"/>
<evidence type="ECO:0000256" key="1">
    <source>
        <dbReference type="ARBA" id="ARBA00023002"/>
    </source>
</evidence>
<evidence type="ECO:0000313" key="4">
    <source>
        <dbReference type="Proteomes" id="UP000002572"/>
    </source>
</evidence>
<dbReference type="Proteomes" id="UP000002572">
    <property type="component" value="Chromosome"/>
</dbReference>
<dbReference type="Pfam" id="PF01058">
    <property type="entry name" value="Oxidored_q6"/>
    <property type="match status" value="1"/>
</dbReference>
<dbReference type="InterPro" id="IPR051349">
    <property type="entry name" value="Hydrogenase_assoc-protein"/>
</dbReference>
<dbReference type="Gene3D" id="3.40.50.700">
    <property type="entry name" value="NADH:ubiquinone oxidoreductase-like, 20kDa subunit"/>
    <property type="match status" value="1"/>
</dbReference>
<evidence type="ECO:0000313" key="3">
    <source>
        <dbReference type="EMBL" id="ADU66712.1"/>
    </source>
</evidence>
<reference evidence="3 4" key="1">
    <citation type="submission" date="2010-12" db="EMBL/GenBank/DDBJ databases">
        <title>Complete sequence of Desulfurispirillum indicum S5.</title>
        <authorList>
            <consortium name="US DOE Joint Genome Institute"/>
            <person name="Lucas S."/>
            <person name="Copeland A."/>
            <person name="Lapidus A."/>
            <person name="Cheng J.-F."/>
            <person name="Goodwin L."/>
            <person name="Pitluck S."/>
            <person name="Chertkov O."/>
            <person name="Held B."/>
            <person name="Detter J.C."/>
            <person name="Han C."/>
            <person name="Tapia R."/>
            <person name="Land M."/>
            <person name="Hauser L."/>
            <person name="Kyrpides N."/>
            <person name="Ivanova N."/>
            <person name="Mikhailova N."/>
            <person name="Haggblom M."/>
            <person name="Rauschenbach I."/>
            <person name="Bini E."/>
            <person name="Woyke T."/>
        </authorList>
    </citation>
    <scope>NUCLEOTIDE SEQUENCE [LARGE SCALE GENOMIC DNA]</scope>
    <source>
        <strain evidence="4">ATCC BAA-1389 / DSM 22839 / S5</strain>
    </source>
</reference>
<gene>
    <name evidence="3" type="ordered locus">Selin_1985</name>
</gene>
<dbReference type="GO" id="GO:0016491">
    <property type="term" value="F:oxidoreductase activity"/>
    <property type="evidence" value="ECO:0007669"/>
    <property type="project" value="UniProtKB-KW"/>
</dbReference>
<keyword evidence="4" id="KW-1185">Reference proteome</keyword>
<keyword evidence="3" id="KW-0830">Ubiquinone</keyword>
<keyword evidence="1" id="KW-0560">Oxidoreductase</keyword>
<dbReference type="KEGG" id="din:Selin_1985"/>
<feature type="domain" description="NADH:ubiquinone oxidoreductase-like 20kDa subunit" evidence="2">
    <location>
        <begin position="96"/>
        <end position="244"/>
    </location>
</feature>
<name>E6W2G2_DESIS</name>
<dbReference type="PANTHER" id="PTHR42845">
    <property type="entry name" value="COENZYME F420-REDUCING HYDROGENASE, GAMMA SUBUNIT"/>
    <property type="match status" value="1"/>
</dbReference>
<dbReference type="EMBL" id="CP002432">
    <property type="protein sequence ID" value="ADU66712.1"/>
    <property type="molecule type" value="Genomic_DNA"/>
</dbReference>
<dbReference type="STRING" id="653733.Selin_1985"/>
<accession>E6W2G2</accession>
<dbReference type="InParanoid" id="E6W2G2"/>
<dbReference type="SUPFAM" id="SSF56770">
    <property type="entry name" value="HydA/Nqo6-like"/>
    <property type="match status" value="1"/>
</dbReference>
<organism evidence="3 4">
    <name type="scientific">Desulfurispirillum indicum (strain ATCC BAA-1389 / DSM 22839 / S5)</name>
    <dbReference type="NCBI Taxonomy" id="653733"/>
    <lineage>
        <taxon>Bacteria</taxon>
        <taxon>Pseudomonadati</taxon>
        <taxon>Chrysiogenota</taxon>
        <taxon>Chrysiogenia</taxon>
        <taxon>Chrysiogenales</taxon>
        <taxon>Chrysiogenaceae</taxon>
        <taxon>Desulfurispirillum</taxon>
    </lineage>
</organism>
<dbReference type="GO" id="GO:0051536">
    <property type="term" value="F:iron-sulfur cluster binding"/>
    <property type="evidence" value="ECO:0007669"/>
    <property type="project" value="InterPro"/>
</dbReference>
<dbReference type="InterPro" id="IPR006137">
    <property type="entry name" value="NADH_UbQ_OxRdtase-like_20kDa"/>
</dbReference>
<proteinExistence type="predicted"/>
<evidence type="ECO:0000259" key="2">
    <source>
        <dbReference type="Pfam" id="PF01058"/>
    </source>
</evidence>
<protein>
    <submittedName>
        <fullName evidence="3">NADH ubiquinone oxidoreductase 20 kDa subunit</fullName>
    </submittedName>
</protein>